<comment type="caution">
    <text evidence="5">The sequence shown here is derived from an EMBL/GenBank/DDBJ whole genome shotgun (WGS) entry which is preliminary data.</text>
</comment>
<evidence type="ECO:0000259" key="4">
    <source>
        <dbReference type="Pfam" id="PF13458"/>
    </source>
</evidence>
<keyword evidence="6" id="KW-1185">Reference proteome</keyword>
<evidence type="ECO:0000256" key="3">
    <source>
        <dbReference type="ARBA" id="ARBA00022970"/>
    </source>
</evidence>
<dbReference type="CDD" id="cd06327">
    <property type="entry name" value="PBP1_SBP-like"/>
    <property type="match status" value="1"/>
</dbReference>
<keyword evidence="3" id="KW-0813">Transport</keyword>
<dbReference type="EMBL" id="WQRF01000005">
    <property type="protein sequence ID" value="MVT00251.1"/>
    <property type="molecule type" value="Genomic_DNA"/>
</dbReference>
<evidence type="ECO:0000256" key="1">
    <source>
        <dbReference type="ARBA" id="ARBA00010062"/>
    </source>
</evidence>
<proteinExistence type="inferred from homology"/>
<dbReference type="InterPro" id="IPR028082">
    <property type="entry name" value="Peripla_BP_I"/>
</dbReference>
<evidence type="ECO:0000313" key="6">
    <source>
        <dbReference type="Proteomes" id="UP000438106"/>
    </source>
</evidence>
<keyword evidence="3" id="KW-0029">Amino-acid transport</keyword>
<evidence type="ECO:0000256" key="2">
    <source>
        <dbReference type="ARBA" id="ARBA00022729"/>
    </source>
</evidence>
<dbReference type="GO" id="GO:0006865">
    <property type="term" value="P:amino acid transport"/>
    <property type="evidence" value="ECO:0007669"/>
    <property type="project" value="UniProtKB-KW"/>
</dbReference>
<name>A0A7X3K4P7_9HYPH</name>
<evidence type="ECO:0000313" key="5">
    <source>
        <dbReference type="EMBL" id="MVT00251.1"/>
    </source>
</evidence>
<dbReference type="PANTHER" id="PTHR30483">
    <property type="entry name" value="LEUCINE-SPECIFIC-BINDING PROTEIN"/>
    <property type="match status" value="1"/>
</dbReference>
<keyword evidence="2" id="KW-0732">Signal</keyword>
<gene>
    <name evidence="5" type="ORF">GO014_14580</name>
</gene>
<reference evidence="5 6" key="1">
    <citation type="submission" date="2019-12" db="EMBL/GenBank/DDBJ databases">
        <title>Devosia maris sp. nov., isolated from the deep seawater.</title>
        <authorList>
            <person name="Liu Y."/>
        </authorList>
    </citation>
    <scope>NUCLEOTIDE SEQUENCE [LARGE SCALE GENOMIC DNA]</scope>
    <source>
        <strain evidence="5 6">L53-10-65</strain>
    </source>
</reference>
<protein>
    <submittedName>
        <fullName evidence="5">ABC transporter substrate-binding protein</fullName>
    </submittedName>
</protein>
<dbReference type="InterPro" id="IPR051010">
    <property type="entry name" value="BCAA_transport"/>
</dbReference>
<comment type="similarity">
    <text evidence="1">Belongs to the leucine-binding protein family.</text>
</comment>
<dbReference type="InterPro" id="IPR028081">
    <property type="entry name" value="Leu-bd"/>
</dbReference>
<dbReference type="AlphaFoldDB" id="A0A7X3K4P7"/>
<dbReference type="PANTHER" id="PTHR30483:SF6">
    <property type="entry name" value="PERIPLASMIC BINDING PROTEIN OF ABC TRANSPORTER FOR NATURAL AMINO ACIDS"/>
    <property type="match status" value="1"/>
</dbReference>
<organism evidence="5 6">
    <name type="scientific">Devosia marina</name>
    <dbReference type="NCBI Taxonomy" id="2683198"/>
    <lineage>
        <taxon>Bacteria</taxon>
        <taxon>Pseudomonadati</taxon>
        <taxon>Pseudomonadota</taxon>
        <taxon>Alphaproteobacteria</taxon>
        <taxon>Hyphomicrobiales</taxon>
        <taxon>Devosiaceae</taxon>
        <taxon>Devosia</taxon>
    </lineage>
</organism>
<dbReference type="Pfam" id="PF13458">
    <property type="entry name" value="Peripla_BP_6"/>
    <property type="match status" value="1"/>
</dbReference>
<dbReference type="Proteomes" id="UP000438106">
    <property type="component" value="Unassembled WGS sequence"/>
</dbReference>
<sequence>MAVDVKLGVLNDRSGIYADLSGEGSVVAARMAIEDFDAASKGINVEVISADHQNKPDVASTIARQWYDEEGVDAIVDVPTSSAALAVSEITREKGKIFLNSGAASTDLTGAQCAPGTAHWTYDTYALANGTGRAMVESGYKNWYFLTADYAFGHSLEANTSKVVEETGGSVVGSVRHPFPGTDFSSFLLQAQASGADVIGLANAGGDTVNSIKQAAEFGITQAGQALAGLLIFITDVHALGLETAQGLVLTEAFYWDLNDDTREWSARFSEEMGGSKPTMVHAGVYSAVTHYLKGVEAADSKETEAVMDWMKSNPSQDQVFGEGSLREDGRHLHDMYLFQVKSPAESAGDWDYYKLLSTIPAEVAFMPLEDGGCALVE</sequence>
<feature type="domain" description="Leucine-binding protein" evidence="4">
    <location>
        <begin position="5"/>
        <end position="342"/>
    </location>
</feature>
<accession>A0A7X3K4P7</accession>
<dbReference type="Gene3D" id="3.40.50.2300">
    <property type="match status" value="2"/>
</dbReference>
<dbReference type="SUPFAM" id="SSF53822">
    <property type="entry name" value="Periplasmic binding protein-like I"/>
    <property type="match status" value="1"/>
</dbReference>